<feature type="transmembrane region" description="Helical" evidence="9">
    <location>
        <begin position="242"/>
        <end position="261"/>
    </location>
</feature>
<dbReference type="Pfam" id="PF02386">
    <property type="entry name" value="TrkH"/>
    <property type="match status" value="1"/>
</dbReference>
<evidence type="ECO:0000256" key="2">
    <source>
        <dbReference type="ARBA" id="ARBA00009137"/>
    </source>
</evidence>
<evidence type="ECO:0000256" key="9">
    <source>
        <dbReference type="SAM" id="Phobius"/>
    </source>
</evidence>
<evidence type="ECO:0000313" key="10">
    <source>
        <dbReference type="EMBL" id="MFD2514757.1"/>
    </source>
</evidence>
<evidence type="ECO:0000256" key="4">
    <source>
        <dbReference type="ARBA" id="ARBA00022475"/>
    </source>
</evidence>
<keyword evidence="11" id="KW-1185">Reference proteome</keyword>
<sequence length="492" mass="54142">MNGRLSSFLQDIGKLLHLPAGLTVLTLPVIFYYEEWFALIPFGLMALVSSGIGQLLYLPFKSSSESAVGLSIIFVAISWLMLPLFGIIPFYGTALTAPANAYPAISVFNDPINCFFESMSGFTGTGLTMVNDPTELPYTLQWWRTLMEWIGGIGVIMLASMLLSLNHDEGSLYKAETRNWTIEDAPVTETIKRIWWIYVAYTIASISAFYLAGMRFWEALNHGMTAIGTGGFSVTPKSFTEYSALIKAIATTIMVVGAVNFKTHYLLIFRRDIGSVLKQSQLRYFILLLGIGLLALVLIKPEIPFVDVFFQVASALGTCGLNSANLSLWTMSPLFLLTILMLFGGNAGSTAGGIKTERVAWFSKGVWRGVKQAWLPKDKEATIEFDGERKKPHVTERNIQQAASIYFLWMVALTIGTLLLSVLVGDQFSFDQILFDTASALSNVGLSSGLTGPDLPNGAKFLLTALMWFGRLEIMAVVILLLSPVYLAQKKS</sequence>
<gene>
    <name evidence="10" type="ORF">ACFSRY_12855</name>
</gene>
<evidence type="ECO:0000256" key="8">
    <source>
        <dbReference type="ARBA" id="ARBA00023136"/>
    </source>
</evidence>
<feature type="transmembrane region" description="Helical" evidence="9">
    <location>
        <begin position="146"/>
        <end position="165"/>
    </location>
</feature>
<comment type="similarity">
    <text evidence="2">Belongs to the TrkH potassium transport family.</text>
</comment>
<name>A0ABW5IP40_9BACT</name>
<feature type="transmembrane region" description="Helical" evidence="9">
    <location>
        <begin position="39"/>
        <end position="60"/>
    </location>
</feature>
<accession>A0ABW5IP40</accession>
<keyword evidence="6 9" id="KW-1133">Transmembrane helix</keyword>
<dbReference type="EMBL" id="JBHULU010000017">
    <property type="protein sequence ID" value="MFD2514757.1"/>
    <property type="molecule type" value="Genomic_DNA"/>
</dbReference>
<proteinExistence type="inferred from homology"/>
<evidence type="ECO:0000256" key="1">
    <source>
        <dbReference type="ARBA" id="ARBA00004651"/>
    </source>
</evidence>
<evidence type="ECO:0000256" key="3">
    <source>
        <dbReference type="ARBA" id="ARBA00022448"/>
    </source>
</evidence>
<feature type="transmembrane region" description="Helical" evidence="9">
    <location>
        <begin position="334"/>
        <end position="354"/>
    </location>
</feature>
<evidence type="ECO:0000313" key="11">
    <source>
        <dbReference type="Proteomes" id="UP001597544"/>
    </source>
</evidence>
<reference evidence="11" key="1">
    <citation type="journal article" date="2019" name="Int. J. Syst. Evol. Microbiol.">
        <title>The Global Catalogue of Microorganisms (GCM) 10K type strain sequencing project: providing services to taxonomists for standard genome sequencing and annotation.</title>
        <authorList>
            <consortium name="The Broad Institute Genomics Platform"/>
            <consortium name="The Broad Institute Genome Sequencing Center for Infectious Disease"/>
            <person name="Wu L."/>
            <person name="Ma J."/>
        </authorList>
    </citation>
    <scope>NUCLEOTIDE SEQUENCE [LARGE SCALE GENOMIC DNA]</scope>
    <source>
        <strain evidence="11">KCTC 42498</strain>
    </source>
</reference>
<feature type="transmembrane region" description="Helical" evidence="9">
    <location>
        <begin position="67"/>
        <end position="91"/>
    </location>
</feature>
<comment type="subcellular location">
    <subcellularLocation>
        <location evidence="1">Cell membrane</location>
        <topology evidence="1">Multi-pass membrane protein</topology>
    </subcellularLocation>
</comment>
<comment type="caution">
    <text evidence="10">The sequence shown here is derived from an EMBL/GenBank/DDBJ whole genome shotgun (WGS) entry which is preliminary data.</text>
</comment>
<dbReference type="RefSeq" id="WP_377508043.1">
    <property type="nucleotide sequence ID" value="NZ_JBHULU010000017.1"/>
</dbReference>
<keyword evidence="5 9" id="KW-0812">Transmembrane</keyword>
<feature type="transmembrane region" description="Helical" evidence="9">
    <location>
        <begin position="465"/>
        <end position="488"/>
    </location>
</feature>
<dbReference type="InterPro" id="IPR003445">
    <property type="entry name" value="Cat_transpt"/>
</dbReference>
<feature type="transmembrane region" description="Helical" evidence="9">
    <location>
        <begin position="12"/>
        <end position="33"/>
    </location>
</feature>
<feature type="transmembrane region" description="Helical" evidence="9">
    <location>
        <begin position="195"/>
        <end position="217"/>
    </location>
</feature>
<keyword evidence="8 9" id="KW-0472">Membrane</keyword>
<evidence type="ECO:0000256" key="7">
    <source>
        <dbReference type="ARBA" id="ARBA00023065"/>
    </source>
</evidence>
<protein>
    <submittedName>
        <fullName evidence="10">TrkH family potassium uptake protein</fullName>
    </submittedName>
</protein>
<dbReference type="PANTHER" id="PTHR32024:SF2">
    <property type="entry name" value="TRK SYSTEM POTASSIUM UPTAKE PROTEIN TRKG-RELATED"/>
    <property type="match status" value="1"/>
</dbReference>
<keyword evidence="4" id="KW-1003">Cell membrane</keyword>
<dbReference type="PANTHER" id="PTHR32024">
    <property type="entry name" value="TRK SYSTEM POTASSIUM UPTAKE PROTEIN TRKG-RELATED"/>
    <property type="match status" value="1"/>
</dbReference>
<feature type="transmembrane region" description="Helical" evidence="9">
    <location>
        <begin position="282"/>
        <end position="299"/>
    </location>
</feature>
<organism evidence="10 11">
    <name type="scientific">Pontibacter locisalis</name>
    <dbReference type="NCBI Taxonomy" id="1719035"/>
    <lineage>
        <taxon>Bacteria</taxon>
        <taxon>Pseudomonadati</taxon>
        <taxon>Bacteroidota</taxon>
        <taxon>Cytophagia</taxon>
        <taxon>Cytophagales</taxon>
        <taxon>Hymenobacteraceae</taxon>
        <taxon>Pontibacter</taxon>
    </lineage>
</organism>
<evidence type="ECO:0000256" key="6">
    <source>
        <dbReference type="ARBA" id="ARBA00022989"/>
    </source>
</evidence>
<keyword evidence="7" id="KW-0406">Ion transport</keyword>
<keyword evidence="3" id="KW-0813">Transport</keyword>
<feature type="transmembrane region" description="Helical" evidence="9">
    <location>
        <begin position="405"/>
        <end position="424"/>
    </location>
</feature>
<dbReference type="Proteomes" id="UP001597544">
    <property type="component" value="Unassembled WGS sequence"/>
</dbReference>
<evidence type="ECO:0000256" key="5">
    <source>
        <dbReference type="ARBA" id="ARBA00022692"/>
    </source>
</evidence>